<evidence type="ECO:0000256" key="9">
    <source>
        <dbReference type="SAM" id="Phobius"/>
    </source>
</evidence>
<gene>
    <name evidence="10" type="ORF">EA187_06740</name>
</gene>
<dbReference type="CDD" id="cd06550">
    <property type="entry name" value="TM_ABC_iron-siderophores_like"/>
    <property type="match status" value="1"/>
</dbReference>
<feature type="transmembrane region" description="Helical" evidence="9">
    <location>
        <begin position="338"/>
        <end position="358"/>
    </location>
</feature>
<reference evidence="10 11" key="1">
    <citation type="submission" date="2019-01" db="EMBL/GenBank/DDBJ databases">
        <title>Lujinxingia litoralis gen. nov., sp. nov. and Lujinxingia sediminis gen. nov., sp. nov., new members in the order Bradymonadales, isolated from coastal sediment.</title>
        <authorList>
            <person name="Li C.-M."/>
        </authorList>
    </citation>
    <scope>NUCLEOTIDE SEQUENCE [LARGE SCALE GENOMIC DNA]</scope>
    <source>
        <strain evidence="10 11">SEH01</strain>
    </source>
</reference>
<proteinExistence type="inferred from homology"/>
<keyword evidence="7 9" id="KW-0472">Membrane</keyword>
<feature type="transmembrane region" description="Helical" evidence="9">
    <location>
        <begin position="116"/>
        <end position="136"/>
    </location>
</feature>
<protein>
    <submittedName>
        <fullName evidence="10">Iron ABC transporter permease</fullName>
    </submittedName>
</protein>
<dbReference type="Gene3D" id="1.10.3470.10">
    <property type="entry name" value="ABC transporter involved in vitamin B12 uptake, BtuC"/>
    <property type="match status" value="1"/>
</dbReference>
<feature type="transmembrane region" description="Helical" evidence="9">
    <location>
        <begin position="142"/>
        <end position="167"/>
    </location>
</feature>
<comment type="caution">
    <text evidence="10">The sequence shown here is derived from an EMBL/GenBank/DDBJ whole genome shotgun (WGS) entry which is preliminary data.</text>
</comment>
<dbReference type="Pfam" id="PF01032">
    <property type="entry name" value="FecCD"/>
    <property type="match status" value="1"/>
</dbReference>
<evidence type="ECO:0000256" key="2">
    <source>
        <dbReference type="ARBA" id="ARBA00007935"/>
    </source>
</evidence>
<comment type="subcellular location">
    <subcellularLocation>
        <location evidence="1">Cell membrane</location>
        <topology evidence="1">Multi-pass membrane protein</topology>
    </subcellularLocation>
</comment>
<evidence type="ECO:0000256" key="5">
    <source>
        <dbReference type="ARBA" id="ARBA00022692"/>
    </source>
</evidence>
<dbReference type="RefSeq" id="WP_127779682.1">
    <property type="nucleotide sequence ID" value="NZ_SADD01000002.1"/>
</dbReference>
<evidence type="ECO:0000256" key="1">
    <source>
        <dbReference type="ARBA" id="ARBA00004651"/>
    </source>
</evidence>
<evidence type="ECO:0000256" key="6">
    <source>
        <dbReference type="ARBA" id="ARBA00022989"/>
    </source>
</evidence>
<evidence type="ECO:0000256" key="7">
    <source>
        <dbReference type="ARBA" id="ARBA00023136"/>
    </source>
</evidence>
<keyword evidence="3" id="KW-0813">Transport</keyword>
<dbReference type="PANTHER" id="PTHR30472:SF25">
    <property type="entry name" value="ABC TRANSPORTER PERMEASE PROTEIN MJ0876-RELATED"/>
    <property type="match status" value="1"/>
</dbReference>
<evidence type="ECO:0000313" key="11">
    <source>
        <dbReference type="Proteomes" id="UP000282926"/>
    </source>
</evidence>
<dbReference type="SUPFAM" id="SSF81345">
    <property type="entry name" value="ABC transporter involved in vitamin B12 uptake, BtuC"/>
    <property type="match status" value="1"/>
</dbReference>
<keyword evidence="5 9" id="KW-0812">Transmembrane</keyword>
<feature type="transmembrane region" description="Helical" evidence="9">
    <location>
        <begin position="87"/>
        <end position="104"/>
    </location>
</feature>
<dbReference type="InterPro" id="IPR037294">
    <property type="entry name" value="ABC_BtuC-like"/>
</dbReference>
<feature type="transmembrane region" description="Helical" evidence="9">
    <location>
        <begin position="179"/>
        <end position="202"/>
    </location>
</feature>
<dbReference type="EMBL" id="SADD01000002">
    <property type="protein sequence ID" value="RVU46825.1"/>
    <property type="molecule type" value="Genomic_DNA"/>
</dbReference>
<evidence type="ECO:0000256" key="3">
    <source>
        <dbReference type="ARBA" id="ARBA00022448"/>
    </source>
</evidence>
<keyword evidence="4" id="KW-1003">Cell membrane</keyword>
<feature type="region of interest" description="Disordered" evidence="8">
    <location>
        <begin position="1"/>
        <end position="20"/>
    </location>
</feature>
<dbReference type="PANTHER" id="PTHR30472">
    <property type="entry name" value="FERRIC ENTEROBACTIN TRANSPORT SYSTEM PERMEASE PROTEIN"/>
    <property type="match status" value="1"/>
</dbReference>
<evidence type="ECO:0000256" key="8">
    <source>
        <dbReference type="SAM" id="MobiDB-lite"/>
    </source>
</evidence>
<sequence>MSAAISHSPEVGTAPGARASERARRRRASLVGLGGVLALVGLLSLGAGAVAIAPGEVWAALMALLFKSGQADAMHLAVVGTIRAPRVLFGALVGATLGVSGAALQGIFRNPLADPGLIGVSSGASLGVACAMMFGGSLSGMAAGWLAGAMVPAAGFVGGLIATSIVYRLATRGGRTDVATMLLAGIAINAFCGAGLGLLIYASSDTELRDFTLWTLGSLTTASWKTLMLATPVALLAIGLLLSQQRQLNAMLLGESEAFHLGIDADRVKKRVVALSALAVGASVGFAGMIGFVGLVVPHLLRLAGGADHRLVLPGSALLGAALLVGADALARTVAAPAELPIGVITSLIGAPFFLWLLTRQLKGGR</sequence>
<comment type="similarity">
    <text evidence="2">Belongs to the binding-protein-dependent transport system permease family. FecCD subfamily.</text>
</comment>
<organism evidence="10 11">
    <name type="scientific">Lujinxingia sediminis</name>
    <dbReference type="NCBI Taxonomy" id="2480984"/>
    <lineage>
        <taxon>Bacteria</taxon>
        <taxon>Deltaproteobacteria</taxon>
        <taxon>Bradymonadales</taxon>
        <taxon>Lujinxingiaceae</taxon>
        <taxon>Lujinxingia</taxon>
    </lineage>
</organism>
<feature type="transmembrane region" description="Helical" evidence="9">
    <location>
        <begin position="30"/>
        <end position="53"/>
    </location>
</feature>
<evidence type="ECO:0000313" key="10">
    <source>
        <dbReference type="EMBL" id="RVU46825.1"/>
    </source>
</evidence>
<dbReference type="Proteomes" id="UP000282926">
    <property type="component" value="Unassembled WGS sequence"/>
</dbReference>
<feature type="transmembrane region" description="Helical" evidence="9">
    <location>
        <begin position="272"/>
        <end position="299"/>
    </location>
</feature>
<accession>A0ABY0CVK6</accession>
<keyword evidence="6 9" id="KW-1133">Transmembrane helix</keyword>
<name>A0ABY0CVK6_9DELT</name>
<evidence type="ECO:0000256" key="4">
    <source>
        <dbReference type="ARBA" id="ARBA00022475"/>
    </source>
</evidence>
<feature type="transmembrane region" description="Helical" evidence="9">
    <location>
        <begin position="222"/>
        <end position="242"/>
    </location>
</feature>
<keyword evidence="11" id="KW-1185">Reference proteome</keyword>
<dbReference type="InterPro" id="IPR000522">
    <property type="entry name" value="ABC_transptr_permease_BtuC"/>
</dbReference>